<name>E3JY45_PUCGT</name>
<keyword evidence="6 8" id="KW-0472">Membrane</keyword>
<gene>
    <name evidence="9" type="ORF">PGTG_02431</name>
</gene>
<keyword evidence="4 8" id="KW-1133">Transmembrane helix</keyword>
<evidence type="ECO:0000256" key="6">
    <source>
        <dbReference type="ARBA" id="ARBA00023136"/>
    </source>
</evidence>
<dbReference type="PANTHER" id="PTHR28264">
    <property type="entry name" value="CYTOCHROME C OXIDASE SUBUNIT 7A"/>
    <property type="match status" value="1"/>
</dbReference>
<evidence type="ECO:0000313" key="10">
    <source>
        <dbReference type="Proteomes" id="UP000008783"/>
    </source>
</evidence>
<dbReference type="GO" id="GO:0005743">
    <property type="term" value="C:mitochondrial inner membrane"/>
    <property type="evidence" value="ECO:0007669"/>
    <property type="project" value="UniProtKB-SubCell"/>
</dbReference>
<dbReference type="HOGENOM" id="CLU_1866145_0_0_1"/>
<dbReference type="InParanoid" id="E3JY45"/>
<evidence type="ECO:0000256" key="3">
    <source>
        <dbReference type="ARBA" id="ARBA00022792"/>
    </source>
</evidence>
<proteinExistence type="predicted"/>
<feature type="region of interest" description="Disordered" evidence="7">
    <location>
        <begin position="45"/>
        <end position="71"/>
    </location>
</feature>
<dbReference type="EMBL" id="DS178266">
    <property type="protein sequence ID" value="EFP76970.2"/>
    <property type="molecule type" value="Genomic_DNA"/>
</dbReference>
<comment type="subcellular location">
    <subcellularLocation>
        <location evidence="1">Mitochondrion inner membrane</location>
    </subcellularLocation>
</comment>
<organism evidence="9 10">
    <name type="scientific">Puccinia graminis f. sp. tritici (strain CRL 75-36-700-3 / race SCCL)</name>
    <name type="common">Black stem rust fungus</name>
    <dbReference type="NCBI Taxonomy" id="418459"/>
    <lineage>
        <taxon>Eukaryota</taxon>
        <taxon>Fungi</taxon>
        <taxon>Dikarya</taxon>
        <taxon>Basidiomycota</taxon>
        <taxon>Pucciniomycotina</taxon>
        <taxon>Pucciniomycetes</taxon>
        <taxon>Pucciniales</taxon>
        <taxon>Pucciniaceae</taxon>
        <taxon>Puccinia</taxon>
    </lineage>
</organism>
<keyword evidence="3" id="KW-0999">Mitochondrion inner membrane</keyword>
<evidence type="ECO:0008006" key="11">
    <source>
        <dbReference type="Google" id="ProtNLM"/>
    </source>
</evidence>
<evidence type="ECO:0000256" key="5">
    <source>
        <dbReference type="ARBA" id="ARBA00023128"/>
    </source>
</evidence>
<protein>
    <recommendedName>
        <fullName evidence="11">Cytochrome c oxidase polypeptide VIIA</fullName>
    </recommendedName>
</protein>
<dbReference type="GO" id="GO:1902600">
    <property type="term" value="P:proton transmembrane transport"/>
    <property type="evidence" value="ECO:0007669"/>
    <property type="project" value="GOC"/>
</dbReference>
<dbReference type="Proteomes" id="UP000008783">
    <property type="component" value="Unassembled WGS sequence"/>
</dbReference>
<keyword evidence="5" id="KW-0496">Mitochondrion</keyword>
<dbReference type="AlphaFoldDB" id="E3JY45"/>
<dbReference type="GeneID" id="10529237"/>
<dbReference type="CDD" id="cd22888">
    <property type="entry name" value="CcO_VIIa_fungal"/>
    <property type="match status" value="1"/>
</dbReference>
<feature type="transmembrane region" description="Helical" evidence="8">
    <location>
        <begin position="91"/>
        <end position="110"/>
    </location>
</feature>
<evidence type="ECO:0000256" key="8">
    <source>
        <dbReference type="SAM" id="Phobius"/>
    </source>
</evidence>
<dbReference type="OrthoDB" id="2317211at2759"/>
<dbReference type="GO" id="GO:0006123">
    <property type="term" value="P:mitochondrial electron transport, cytochrome c to oxygen"/>
    <property type="evidence" value="ECO:0000318"/>
    <property type="project" value="GO_Central"/>
</dbReference>
<reference evidence="10" key="2">
    <citation type="journal article" date="2011" name="Proc. Natl. Acad. Sci. U.S.A.">
        <title>Obligate biotrophy features unraveled by the genomic analysis of rust fungi.</title>
        <authorList>
            <person name="Duplessis S."/>
            <person name="Cuomo C.A."/>
            <person name="Lin Y.-C."/>
            <person name="Aerts A."/>
            <person name="Tisserant E."/>
            <person name="Veneault-Fourrey C."/>
            <person name="Joly D.L."/>
            <person name="Hacquard S."/>
            <person name="Amselem J."/>
            <person name="Cantarel B.L."/>
            <person name="Chiu R."/>
            <person name="Coutinho P.M."/>
            <person name="Feau N."/>
            <person name="Field M."/>
            <person name="Frey P."/>
            <person name="Gelhaye E."/>
            <person name="Goldberg J."/>
            <person name="Grabherr M.G."/>
            <person name="Kodira C.D."/>
            <person name="Kohler A."/>
            <person name="Kuees U."/>
            <person name="Lindquist E.A."/>
            <person name="Lucas S.M."/>
            <person name="Mago R."/>
            <person name="Mauceli E."/>
            <person name="Morin E."/>
            <person name="Murat C."/>
            <person name="Pangilinan J.L."/>
            <person name="Park R."/>
            <person name="Pearson M."/>
            <person name="Quesneville H."/>
            <person name="Rouhier N."/>
            <person name="Sakthikumar S."/>
            <person name="Salamov A.A."/>
            <person name="Schmutz J."/>
            <person name="Selles B."/>
            <person name="Shapiro H."/>
            <person name="Tanguay P."/>
            <person name="Tuskan G.A."/>
            <person name="Henrissat B."/>
            <person name="Van de Peer Y."/>
            <person name="Rouze P."/>
            <person name="Ellis J.G."/>
            <person name="Dodds P.N."/>
            <person name="Schein J.E."/>
            <person name="Zhong S."/>
            <person name="Hamelin R.C."/>
            <person name="Grigoriev I.V."/>
            <person name="Szabo L.J."/>
            <person name="Martin F."/>
        </authorList>
    </citation>
    <scope>NUCLEOTIDE SEQUENCE [LARGE SCALE GENOMIC DNA]</scope>
    <source>
        <strain evidence="10">CRL 75-36-700-3 / race SCCL</strain>
    </source>
</reference>
<evidence type="ECO:0000313" key="9">
    <source>
        <dbReference type="EMBL" id="EFP76970.2"/>
    </source>
</evidence>
<evidence type="ECO:0000256" key="4">
    <source>
        <dbReference type="ARBA" id="ARBA00022989"/>
    </source>
</evidence>
<evidence type="ECO:0000256" key="7">
    <source>
        <dbReference type="SAM" id="MobiDB-lite"/>
    </source>
</evidence>
<dbReference type="PANTHER" id="PTHR28264:SF1">
    <property type="entry name" value="CYTOCHROME C OXIDASE SUBUNIT 6C"/>
    <property type="match status" value="1"/>
</dbReference>
<keyword evidence="10" id="KW-1185">Reference proteome</keyword>
<dbReference type="VEuPathDB" id="FungiDB:PGTG_02431"/>
<evidence type="ECO:0000256" key="2">
    <source>
        <dbReference type="ARBA" id="ARBA00022692"/>
    </source>
</evidence>
<dbReference type="KEGG" id="pgr:PGTG_02431"/>
<reference key="1">
    <citation type="submission" date="2007-01" db="EMBL/GenBank/DDBJ databases">
        <title>The Genome Sequence of Puccinia graminis f. sp. tritici Strain CRL 75-36-700-3.</title>
        <authorList>
            <consortium name="The Broad Institute Genome Sequencing Platform"/>
            <person name="Birren B."/>
            <person name="Lander E."/>
            <person name="Galagan J."/>
            <person name="Nusbaum C."/>
            <person name="Devon K."/>
            <person name="Cuomo C."/>
            <person name="Jaffe D."/>
            <person name="Butler J."/>
            <person name="Alvarez P."/>
            <person name="Gnerre S."/>
            <person name="Grabherr M."/>
            <person name="Mauceli E."/>
            <person name="Brockman W."/>
            <person name="Young S."/>
            <person name="LaButti K."/>
            <person name="Sykes S."/>
            <person name="DeCaprio D."/>
            <person name="Crawford M."/>
            <person name="Koehrsen M."/>
            <person name="Engels R."/>
            <person name="Montgomery P."/>
            <person name="Pearson M."/>
            <person name="Howarth C."/>
            <person name="Larson L."/>
            <person name="White J."/>
            <person name="Zeng Q."/>
            <person name="Kodira C."/>
            <person name="Yandava C."/>
            <person name="Alvarado L."/>
            <person name="O'Leary S."/>
            <person name="Szabo L."/>
            <person name="Dean R."/>
            <person name="Schein J."/>
        </authorList>
    </citation>
    <scope>NUCLEOTIDE SEQUENCE</scope>
    <source>
        <strain>CRL 75-36-700-3</strain>
    </source>
</reference>
<keyword evidence="2 8" id="KW-0812">Transmembrane</keyword>
<accession>E3JY45</accession>
<sequence length="137" mass="15455">MSPFLSTKSFKKFYQIIMIRFRVGFHFIQRRLGHVAVGLLRRGSPTQQPSTTAINSSSINKPDITQTGSKTPSPKFVMAIAPITGKLRKRILLDLSVSLGLGTAAAYTWWYGYHVPKMRHQQNVYAKINSTRAEQES</sequence>
<evidence type="ECO:0000256" key="1">
    <source>
        <dbReference type="ARBA" id="ARBA00004273"/>
    </source>
</evidence>
<dbReference type="RefSeq" id="XP_003321389.2">
    <property type="nucleotide sequence ID" value="XM_003321341.2"/>
</dbReference>
<dbReference type="STRING" id="418459.E3JY45"/>